<dbReference type="InterPro" id="IPR011108">
    <property type="entry name" value="RMMBL"/>
</dbReference>
<dbReference type="RefSeq" id="WP_013628546.1">
    <property type="nucleotide sequence ID" value="NC_015174.1"/>
</dbReference>
<dbReference type="Gene3D" id="3.60.15.10">
    <property type="entry name" value="Ribonuclease Z/Hydroxyacylglutathione hydrolase-like"/>
    <property type="match status" value="1"/>
</dbReference>
<accession>F0SKW9</accession>
<dbReference type="SUPFAM" id="SSF56281">
    <property type="entry name" value="Metallo-hydrolase/oxidoreductase"/>
    <property type="match status" value="1"/>
</dbReference>
<sequence length="464" mass="51800">MQLTFYGAAGEVTGSQHLLEVEERRILLDCGLFQGRRAETRSKNEKFAYDPGTVDSLALSHAHIDHCGNLPRLVKKGFRGPIYCTPATADVAAVMLADAAKIQREDARYLQRHLKKGHPPIEPLYDQDDVERTIDQFEPLAIGPIHEIDSNLRIRFLEAGHILGSAICQLDVQDEGVWKRVVYSGDLGRRDAPLLKDPQTLERTDVLICESTYGNRVHPPTSDIKQELKRIVHEAVTLGGRIIVPAFSLGRTQQLTYFLNDLFNAGELPRIPVFVDSPLSLRLTRVYRDHLDAMDESVQNVLRHDADPFGFPWLTYVSSAAESRTLNSHEGAMMVISASGMCESGRIVHHLVHAISDERNTIALMGFQAAHTLGRKIAECRPHVRIFDRDFPLRAKVEKLDGLSAHADAHDFKWWFEQAAAQGGIGQAFLVHGEPESASALATVLDDYCDEPPIIPERGQTFQL</sequence>
<keyword evidence="1" id="KW-0378">Hydrolase</keyword>
<dbReference type="EMBL" id="CP002546">
    <property type="protein sequence ID" value="ADY59822.1"/>
    <property type="molecule type" value="Genomic_DNA"/>
</dbReference>
<dbReference type="GO" id="GO:0004521">
    <property type="term" value="F:RNA endonuclease activity"/>
    <property type="evidence" value="ECO:0007669"/>
    <property type="project" value="TreeGrafter"/>
</dbReference>
<dbReference type="InterPro" id="IPR050698">
    <property type="entry name" value="MBL"/>
</dbReference>
<feature type="domain" description="Beta-Casp" evidence="3">
    <location>
        <begin position="252"/>
        <end position="377"/>
    </location>
</feature>
<dbReference type="PANTHER" id="PTHR11203">
    <property type="entry name" value="CLEAVAGE AND POLYADENYLATION SPECIFICITY FACTOR FAMILY MEMBER"/>
    <property type="match status" value="1"/>
</dbReference>
<dbReference type="KEGG" id="pbs:Plabr_2220"/>
<dbReference type="HOGENOM" id="CLU_009673_5_2_0"/>
<name>F0SKW9_RUBBR</name>
<dbReference type="OrthoDB" id="9803916at2"/>
<organism evidence="4 5">
    <name type="scientific">Rubinisphaera brasiliensis (strain ATCC 49424 / DSM 5305 / JCM 21570 / IAM 15109 / NBRC 103401 / IFAM 1448)</name>
    <name type="common">Planctomyces brasiliensis</name>
    <dbReference type="NCBI Taxonomy" id="756272"/>
    <lineage>
        <taxon>Bacteria</taxon>
        <taxon>Pseudomonadati</taxon>
        <taxon>Planctomycetota</taxon>
        <taxon>Planctomycetia</taxon>
        <taxon>Planctomycetales</taxon>
        <taxon>Planctomycetaceae</taxon>
        <taxon>Rubinisphaera</taxon>
    </lineage>
</organism>
<dbReference type="Pfam" id="PF10996">
    <property type="entry name" value="Beta-Casp"/>
    <property type="match status" value="1"/>
</dbReference>
<dbReference type="GO" id="GO:0016787">
    <property type="term" value="F:hydrolase activity"/>
    <property type="evidence" value="ECO:0007669"/>
    <property type="project" value="UniProtKB-KW"/>
</dbReference>
<dbReference type="eggNOG" id="COG1236">
    <property type="taxonomic scope" value="Bacteria"/>
</dbReference>
<keyword evidence="5" id="KW-1185">Reference proteome</keyword>
<dbReference type="Gene3D" id="3.40.50.10890">
    <property type="match status" value="1"/>
</dbReference>
<dbReference type="InterPro" id="IPR022712">
    <property type="entry name" value="Beta_Casp"/>
</dbReference>
<dbReference type="Pfam" id="PF00753">
    <property type="entry name" value="Lactamase_B"/>
    <property type="match status" value="1"/>
</dbReference>
<gene>
    <name evidence="4" type="ordered locus">Plabr_2220</name>
</gene>
<dbReference type="InterPro" id="IPR036866">
    <property type="entry name" value="RibonucZ/Hydroxyglut_hydro"/>
</dbReference>
<evidence type="ECO:0000313" key="4">
    <source>
        <dbReference type="EMBL" id="ADY59822.1"/>
    </source>
</evidence>
<dbReference type="STRING" id="756272.Plabr_2220"/>
<dbReference type="CDD" id="cd16295">
    <property type="entry name" value="TTHA0252-CPSF-like_MBL-fold"/>
    <property type="match status" value="1"/>
</dbReference>
<feature type="domain" description="Metallo-beta-lactamase" evidence="2">
    <location>
        <begin position="13"/>
        <end position="247"/>
    </location>
</feature>
<dbReference type="InterPro" id="IPR001279">
    <property type="entry name" value="Metallo-B-lactamas"/>
</dbReference>
<dbReference type="Proteomes" id="UP000006860">
    <property type="component" value="Chromosome"/>
</dbReference>
<proteinExistence type="predicted"/>
<protein>
    <submittedName>
        <fullName evidence="4">RNA-metabolising metallo-beta-lactamase</fullName>
    </submittedName>
</protein>
<evidence type="ECO:0000313" key="5">
    <source>
        <dbReference type="Proteomes" id="UP000006860"/>
    </source>
</evidence>
<reference evidence="5" key="1">
    <citation type="submission" date="2011-02" db="EMBL/GenBank/DDBJ databases">
        <title>The complete genome of Planctomyces brasiliensis DSM 5305.</title>
        <authorList>
            <person name="Lucas S."/>
            <person name="Copeland A."/>
            <person name="Lapidus A."/>
            <person name="Bruce D."/>
            <person name="Goodwin L."/>
            <person name="Pitluck S."/>
            <person name="Kyrpides N."/>
            <person name="Mavromatis K."/>
            <person name="Pagani I."/>
            <person name="Ivanova N."/>
            <person name="Ovchinnikova G."/>
            <person name="Lu M."/>
            <person name="Detter J.C."/>
            <person name="Han C."/>
            <person name="Land M."/>
            <person name="Hauser L."/>
            <person name="Markowitz V."/>
            <person name="Cheng J.-F."/>
            <person name="Hugenholtz P."/>
            <person name="Woyke T."/>
            <person name="Wu D."/>
            <person name="Tindall B."/>
            <person name="Pomrenke H.G."/>
            <person name="Brambilla E."/>
            <person name="Klenk H.-P."/>
            <person name="Eisen J.A."/>
        </authorList>
    </citation>
    <scope>NUCLEOTIDE SEQUENCE [LARGE SCALE GENOMIC DNA]</scope>
    <source>
        <strain evidence="5">ATCC 49424 / DSM 5305 / JCM 21570 / NBRC 103401 / IFAM 1448</strain>
    </source>
</reference>
<dbReference type="Pfam" id="PF07521">
    <property type="entry name" value="RMMBL"/>
    <property type="match status" value="1"/>
</dbReference>
<dbReference type="SMART" id="SM00849">
    <property type="entry name" value="Lactamase_B"/>
    <property type="match status" value="1"/>
</dbReference>
<dbReference type="SMART" id="SM01027">
    <property type="entry name" value="Beta-Casp"/>
    <property type="match status" value="1"/>
</dbReference>
<evidence type="ECO:0000259" key="3">
    <source>
        <dbReference type="SMART" id="SM01027"/>
    </source>
</evidence>
<dbReference type="AlphaFoldDB" id="F0SKW9"/>
<evidence type="ECO:0000259" key="2">
    <source>
        <dbReference type="SMART" id="SM00849"/>
    </source>
</evidence>
<evidence type="ECO:0000256" key="1">
    <source>
        <dbReference type="ARBA" id="ARBA00022801"/>
    </source>
</evidence>
<dbReference type="PANTHER" id="PTHR11203:SF37">
    <property type="entry name" value="INTEGRATOR COMPLEX SUBUNIT 11"/>
    <property type="match status" value="1"/>
</dbReference>